<dbReference type="Proteomes" id="UP000827092">
    <property type="component" value="Unassembled WGS sequence"/>
</dbReference>
<keyword evidence="2" id="KW-1185">Reference proteome</keyword>
<evidence type="ECO:0000313" key="2">
    <source>
        <dbReference type="Proteomes" id="UP000827092"/>
    </source>
</evidence>
<sequence>MYIWLGTRAYPLRVGYEAIAWHQFCVAERAFNQRLSRNRGAYSSMHSGSSRGGACSKKMMLSSKPAFNQVLLHSSQFCHELQEEFLYEGDQRIVLDTVILLLFFTGGRFQDARLPVGLIWCPYAGYCFSTSLPTLARKEEKSRFTGNFRGSGIHKSPVDNVPVNPFISDSGPFA</sequence>
<organism evidence="1 2">
    <name type="scientific">Oedothorax gibbosus</name>
    <dbReference type="NCBI Taxonomy" id="931172"/>
    <lineage>
        <taxon>Eukaryota</taxon>
        <taxon>Metazoa</taxon>
        <taxon>Ecdysozoa</taxon>
        <taxon>Arthropoda</taxon>
        <taxon>Chelicerata</taxon>
        <taxon>Arachnida</taxon>
        <taxon>Araneae</taxon>
        <taxon>Araneomorphae</taxon>
        <taxon>Entelegynae</taxon>
        <taxon>Araneoidea</taxon>
        <taxon>Linyphiidae</taxon>
        <taxon>Erigoninae</taxon>
        <taxon>Oedothorax</taxon>
    </lineage>
</organism>
<name>A0AAV6TN50_9ARAC</name>
<gene>
    <name evidence="1" type="ORF">JTE90_000679</name>
</gene>
<comment type="caution">
    <text evidence="1">The sequence shown here is derived from an EMBL/GenBank/DDBJ whole genome shotgun (WGS) entry which is preliminary data.</text>
</comment>
<reference evidence="1 2" key="1">
    <citation type="journal article" date="2022" name="Nat. Ecol. Evol.">
        <title>A masculinizing supergene underlies an exaggerated male reproductive morph in a spider.</title>
        <authorList>
            <person name="Hendrickx F."/>
            <person name="De Corte Z."/>
            <person name="Sonet G."/>
            <person name="Van Belleghem S.M."/>
            <person name="Kostlbacher S."/>
            <person name="Vangestel C."/>
        </authorList>
    </citation>
    <scope>NUCLEOTIDE SEQUENCE [LARGE SCALE GENOMIC DNA]</scope>
    <source>
        <strain evidence="1">W744_W776</strain>
    </source>
</reference>
<evidence type="ECO:0000313" key="1">
    <source>
        <dbReference type="EMBL" id="KAG8172745.1"/>
    </source>
</evidence>
<protein>
    <submittedName>
        <fullName evidence="1">Uncharacterized protein</fullName>
    </submittedName>
</protein>
<dbReference type="EMBL" id="JAFNEN010002423">
    <property type="protein sequence ID" value="KAG8172745.1"/>
    <property type="molecule type" value="Genomic_DNA"/>
</dbReference>
<proteinExistence type="predicted"/>
<dbReference type="AlphaFoldDB" id="A0AAV6TN50"/>
<accession>A0AAV6TN50</accession>